<proteinExistence type="predicted"/>
<dbReference type="Proteomes" id="UP000028524">
    <property type="component" value="Unassembled WGS sequence"/>
</dbReference>
<evidence type="ECO:0000256" key="1">
    <source>
        <dbReference type="SAM" id="MobiDB-lite"/>
    </source>
</evidence>
<dbReference type="EMBL" id="KL659601">
    <property type="protein sequence ID" value="KFA69229.1"/>
    <property type="molecule type" value="Genomic_DNA"/>
</dbReference>
<feature type="compositionally biased region" description="Low complexity" evidence="1">
    <location>
        <begin position="55"/>
        <end position="65"/>
    </location>
</feature>
<organism evidence="2 3">
    <name type="scientific">Stachybotrys chlorohalonatus (strain IBT 40285)</name>
    <dbReference type="NCBI Taxonomy" id="1283841"/>
    <lineage>
        <taxon>Eukaryota</taxon>
        <taxon>Fungi</taxon>
        <taxon>Dikarya</taxon>
        <taxon>Ascomycota</taxon>
        <taxon>Pezizomycotina</taxon>
        <taxon>Sordariomycetes</taxon>
        <taxon>Hypocreomycetidae</taxon>
        <taxon>Hypocreales</taxon>
        <taxon>Stachybotryaceae</taxon>
        <taxon>Stachybotrys</taxon>
    </lineage>
</organism>
<evidence type="ECO:0000313" key="2">
    <source>
        <dbReference type="EMBL" id="KFA69229.1"/>
    </source>
</evidence>
<gene>
    <name evidence="2" type="ORF">S40285_09822</name>
</gene>
<evidence type="ECO:0000313" key="3">
    <source>
        <dbReference type="Proteomes" id="UP000028524"/>
    </source>
</evidence>
<protein>
    <submittedName>
        <fullName evidence="2">Uncharacterized protein</fullName>
    </submittedName>
</protein>
<reference evidence="2 3" key="1">
    <citation type="journal article" date="2014" name="BMC Genomics">
        <title>Comparative genome sequencing reveals chemotype-specific gene clusters in the toxigenic black mold Stachybotrys.</title>
        <authorList>
            <person name="Semeiks J."/>
            <person name="Borek D."/>
            <person name="Otwinowski Z."/>
            <person name="Grishin N.V."/>
        </authorList>
    </citation>
    <scope>NUCLEOTIDE SEQUENCE [LARGE SCALE GENOMIC DNA]</scope>
    <source>
        <strain evidence="2 3">IBT 40285</strain>
    </source>
</reference>
<dbReference type="HOGENOM" id="CLU_1482935_0_0_1"/>
<keyword evidence="3" id="KW-1185">Reference proteome</keyword>
<accession>A0A084QZ44</accession>
<feature type="region of interest" description="Disordered" evidence="1">
    <location>
        <begin position="1"/>
        <end position="74"/>
    </location>
</feature>
<dbReference type="InParanoid" id="A0A084QZ44"/>
<name>A0A084QZ44_STAC4</name>
<dbReference type="OrthoDB" id="10528525at2759"/>
<sequence length="182" mass="19670">MHPPEAGSCTSYHSTLPGPMPRGASGSTYSLRPPSMGTPTTPPIKSSIRPPPPASSTASAGSSFPTPVPNVYMSHQTGNRSHSTYDCNRAHHYVDACLNSVVLDYNEDDYFHSPCNFFLDLHDGLVYSFGCNESGYGPVVHHQESGETLPGERVNVNRFGWACADRAFLSSGYMCSYGQEEG</sequence>
<dbReference type="AlphaFoldDB" id="A0A084QZ44"/>